<accession>A0AAV0MHK8</accession>
<dbReference type="Proteomes" id="UP001154282">
    <property type="component" value="Unassembled WGS sequence"/>
</dbReference>
<evidence type="ECO:0000313" key="1">
    <source>
        <dbReference type="EMBL" id="CAI0445544.1"/>
    </source>
</evidence>
<comment type="caution">
    <text evidence="1">The sequence shown here is derived from an EMBL/GenBank/DDBJ whole genome shotgun (WGS) entry which is preliminary data.</text>
</comment>
<evidence type="ECO:0000313" key="2">
    <source>
        <dbReference type="Proteomes" id="UP001154282"/>
    </source>
</evidence>
<proteinExistence type="predicted"/>
<dbReference type="AlphaFoldDB" id="A0AAV0MHK8"/>
<protein>
    <submittedName>
        <fullName evidence="1">Uncharacterized protein</fullName>
    </submittedName>
</protein>
<keyword evidence="2" id="KW-1185">Reference proteome</keyword>
<sequence length="65" mass="7563">MRRARLQDHHGVDGIEFRAQTREKRVSSFDVQTMNRLRLHDRGNEENFIESISGILELNSRLGIG</sequence>
<name>A0AAV0MHK8_9ROSI</name>
<dbReference type="EMBL" id="CAMGYJ010000007">
    <property type="protein sequence ID" value="CAI0445544.1"/>
    <property type="molecule type" value="Genomic_DNA"/>
</dbReference>
<reference evidence="1" key="1">
    <citation type="submission" date="2022-08" db="EMBL/GenBank/DDBJ databases">
        <authorList>
            <person name="Gutierrez-Valencia J."/>
        </authorList>
    </citation>
    <scope>NUCLEOTIDE SEQUENCE</scope>
</reference>
<gene>
    <name evidence="1" type="ORF">LITE_LOCUS28611</name>
</gene>
<organism evidence="1 2">
    <name type="scientific">Linum tenue</name>
    <dbReference type="NCBI Taxonomy" id="586396"/>
    <lineage>
        <taxon>Eukaryota</taxon>
        <taxon>Viridiplantae</taxon>
        <taxon>Streptophyta</taxon>
        <taxon>Embryophyta</taxon>
        <taxon>Tracheophyta</taxon>
        <taxon>Spermatophyta</taxon>
        <taxon>Magnoliopsida</taxon>
        <taxon>eudicotyledons</taxon>
        <taxon>Gunneridae</taxon>
        <taxon>Pentapetalae</taxon>
        <taxon>rosids</taxon>
        <taxon>fabids</taxon>
        <taxon>Malpighiales</taxon>
        <taxon>Linaceae</taxon>
        <taxon>Linum</taxon>
    </lineage>
</organism>